<reference evidence="4 5" key="1">
    <citation type="submission" date="2018-09" db="EMBL/GenBank/DDBJ databases">
        <authorList>
            <person name="Tagini F."/>
        </authorList>
    </citation>
    <scope>NUCLEOTIDE SEQUENCE [LARGE SCALE GENOMIC DNA]</scope>
    <source>
        <strain evidence="4 5">MK13</strain>
    </source>
</reference>
<dbReference type="Pfam" id="PF03713">
    <property type="entry name" value="DUF305"/>
    <property type="match status" value="1"/>
</dbReference>
<name>A0A498Q7Z8_9MYCO</name>
<evidence type="ECO:0000313" key="5">
    <source>
        <dbReference type="Proteomes" id="UP000267289"/>
    </source>
</evidence>
<feature type="signal peptide" evidence="2">
    <location>
        <begin position="1"/>
        <end position="25"/>
    </location>
</feature>
<accession>A0A498Q7Z8</accession>
<dbReference type="PROSITE" id="PS51257">
    <property type="entry name" value="PROKAR_LIPOPROTEIN"/>
    <property type="match status" value="1"/>
</dbReference>
<dbReference type="PANTHER" id="PTHR36933">
    <property type="entry name" value="SLL0788 PROTEIN"/>
    <property type="match status" value="1"/>
</dbReference>
<proteinExistence type="predicted"/>
<keyword evidence="5" id="KW-1185">Reference proteome</keyword>
<feature type="chain" id="PRO_5019759553" description="DUF305 domain-containing protein" evidence="2">
    <location>
        <begin position="26"/>
        <end position="233"/>
    </location>
</feature>
<evidence type="ECO:0000259" key="3">
    <source>
        <dbReference type="Pfam" id="PF03713"/>
    </source>
</evidence>
<feature type="domain" description="DUF305" evidence="3">
    <location>
        <begin position="56"/>
        <end position="230"/>
    </location>
</feature>
<gene>
    <name evidence="4" type="ORF">LAUMK13_03273</name>
</gene>
<keyword evidence="2" id="KW-0732">Signal</keyword>
<dbReference type="InterPro" id="IPR005183">
    <property type="entry name" value="DUF305_CopM-like"/>
</dbReference>
<dbReference type="AlphaFoldDB" id="A0A498Q7Z8"/>
<dbReference type="InterPro" id="IPR012347">
    <property type="entry name" value="Ferritin-like"/>
</dbReference>
<dbReference type="RefSeq" id="WP_075544021.1">
    <property type="nucleotide sequence ID" value="NZ_UPHQ01000168.1"/>
</dbReference>
<evidence type="ECO:0000256" key="2">
    <source>
        <dbReference type="SAM" id="SignalP"/>
    </source>
</evidence>
<dbReference type="PANTHER" id="PTHR36933:SF1">
    <property type="entry name" value="SLL0788 PROTEIN"/>
    <property type="match status" value="1"/>
</dbReference>
<evidence type="ECO:0000256" key="1">
    <source>
        <dbReference type="SAM" id="MobiDB-lite"/>
    </source>
</evidence>
<feature type="region of interest" description="Disordered" evidence="1">
    <location>
        <begin position="29"/>
        <end position="49"/>
    </location>
</feature>
<sequence>MVQRSLTASAAAAAVMALLTLTACGSSGNQAGSGTTTAGASTASSSANAQAHNDQDVMFAQHMIAHHQQAIQMSDVILGKQGIDPRVIELANQIKSAQGPEIQQMQTWLNQWGQPTTPGAMTPSSTMPGMPSHSGMPGMPGMPSHSGMPGMPGMGGMDGMMSEQDMQALQNAQGVDASKLFLTQMIQHHQGAITMAQNEVKSGQYSPATAMAQSIVTSQQKEITTMQTILGSL</sequence>
<protein>
    <recommendedName>
        <fullName evidence="3">DUF305 domain-containing protein</fullName>
    </recommendedName>
</protein>
<organism evidence="4 5">
    <name type="scientific">Mycobacterium innocens</name>
    <dbReference type="NCBI Taxonomy" id="2341083"/>
    <lineage>
        <taxon>Bacteria</taxon>
        <taxon>Bacillati</taxon>
        <taxon>Actinomycetota</taxon>
        <taxon>Actinomycetes</taxon>
        <taxon>Mycobacteriales</taxon>
        <taxon>Mycobacteriaceae</taxon>
        <taxon>Mycobacterium</taxon>
    </lineage>
</organism>
<dbReference type="OrthoDB" id="26872at2"/>
<dbReference type="EMBL" id="UPHQ01000168">
    <property type="protein sequence ID" value="VBA40853.1"/>
    <property type="molecule type" value="Genomic_DNA"/>
</dbReference>
<dbReference type="Proteomes" id="UP000267289">
    <property type="component" value="Unassembled WGS sequence"/>
</dbReference>
<evidence type="ECO:0000313" key="4">
    <source>
        <dbReference type="EMBL" id="VBA40853.1"/>
    </source>
</evidence>
<dbReference type="Gene3D" id="1.20.1260.10">
    <property type="match status" value="1"/>
</dbReference>